<comment type="caution">
    <text evidence="2">The sequence shown here is derived from an EMBL/GenBank/DDBJ whole genome shotgun (WGS) entry which is preliminary data.</text>
</comment>
<feature type="compositionally biased region" description="Basic and acidic residues" evidence="1">
    <location>
        <begin position="331"/>
        <end position="365"/>
    </location>
</feature>
<gene>
    <name evidence="2" type="ORF">Scep_001389</name>
</gene>
<feature type="region of interest" description="Disordered" evidence="1">
    <location>
        <begin position="1"/>
        <end position="40"/>
    </location>
</feature>
<keyword evidence="3" id="KW-1185">Reference proteome</keyword>
<evidence type="ECO:0000256" key="1">
    <source>
        <dbReference type="SAM" id="MobiDB-lite"/>
    </source>
</evidence>
<organism evidence="2 3">
    <name type="scientific">Stephania cephalantha</name>
    <dbReference type="NCBI Taxonomy" id="152367"/>
    <lineage>
        <taxon>Eukaryota</taxon>
        <taxon>Viridiplantae</taxon>
        <taxon>Streptophyta</taxon>
        <taxon>Embryophyta</taxon>
        <taxon>Tracheophyta</taxon>
        <taxon>Spermatophyta</taxon>
        <taxon>Magnoliopsida</taxon>
        <taxon>Ranunculales</taxon>
        <taxon>Menispermaceae</taxon>
        <taxon>Menispermoideae</taxon>
        <taxon>Cissampelideae</taxon>
        <taxon>Stephania</taxon>
    </lineage>
</organism>
<dbReference type="EMBL" id="JBBNAG010000001">
    <property type="protein sequence ID" value="KAK9166198.1"/>
    <property type="molecule type" value="Genomic_DNA"/>
</dbReference>
<sequence>MTELTSGADGLQQQRGRRSSRAARADSESDSNDGARTASSLMRTMALQRRRECDALQQRARQEDTTTRAAMTMRQCNDRREKRQRVAAGSGTVNAVEQRRGGALPDRSIPDETTTVDKLLSGCRRYLPIECTLGAFIRVCGYLIVARVRAGRQVSYPEPESAGLLPRLNELLIGTPCYRADDRGSGKRHRVPVKCTDRDRGLVMHRDKDKDTMFHLDRDFNVPVWECGQPGHFTSRCSQQRACTAEPGADSCYCQSNICCEDVALSYIDGRRQMVCSLLGDLEGAQLIMEEPSLSWRSPSLQSKMGVWPWTGMALGGLISDTKIEEIKKLNKRSDERREREKKGEREKRDRKEREGSGADEEQGRRRAREVTPVVAGTTELTKAPDETQAKDSATARTAELTGGVGGLRKRDSKRRHGRRSSPMADGGSSGGARRGDAFR</sequence>
<feature type="region of interest" description="Disordered" evidence="1">
    <location>
        <begin position="331"/>
        <end position="440"/>
    </location>
</feature>
<evidence type="ECO:0000313" key="3">
    <source>
        <dbReference type="Proteomes" id="UP001419268"/>
    </source>
</evidence>
<dbReference type="Proteomes" id="UP001419268">
    <property type="component" value="Unassembled WGS sequence"/>
</dbReference>
<evidence type="ECO:0000313" key="2">
    <source>
        <dbReference type="EMBL" id="KAK9166198.1"/>
    </source>
</evidence>
<proteinExistence type="predicted"/>
<protein>
    <submittedName>
        <fullName evidence="2">Uncharacterized protein</fullName>
    </submittedName>
</protein>
<dbReference type="AlphaFoldDB" id="A0AAP0L7W2"/>
<name>A0AAP0L7W2_9MAGN</name>
<reference evidence="2 3" key="1">
    <citation type="submission" date="2024-01" db="EMBL/GenBank/DDBJ databases">
        <title>Genome assemblies of Stephania.</title>
        <authorList>
            <person name="Yang L."/>
        </authorList>
    </citation>
    <scope>NUCLEOTIDE SEQUENCE [LARGE SCALE GENOMIC DNA]</scope>
    <source>
        <strain evidence="2">JXDWG</strain>
        <tissue evidence="2">Leaf</tissue>
    </source>
</reference>
<accession>A0AAP0L7W2</accession>
<feature type="compositionally biased region" description="Basic residues" evidence="1">
    <location>
        <begin position="411"/>
        <end position="420"/>
    </location>
</feature>